<keyword evidence="4" id="KW-1185">Reference proteome</keyword>
<comment type="caution">
    <text evidence="3">The sequence shown here is derived from an EMBL/GenBank/DDBJ whole genome shotgun (WGS) entry which is preliminary data.</text>
</comment>
<dbReference type="OrthoDB" id="414075at2759"/>
<dbReference type="InterPro" id="IPR000086">
    <property type="entry name" value="NUDIX_hydrolase_dom"/>
</dbReference>
<dbReference type="InParanoid" id="A0A1Y1Z770"/>
<dbReference type="InterPro" id="IPR020084">
    <property type="entry name" value="NUDIX_hydrolase_CS"/>
</dbReference>
<dbReference type="InterPro" id="IPR015797">
    <property type="entry name" value="NUDIX_hydrolase-like_dom_sf"/>
</dbReference>
<protein>
    <submittedName>
        <fullName evidence="3">NUDIX-domain-containing protein</fullName>
    </submittedName>
</protein>
<dbReference type="GO" id="GO:0016787">
    <property type="term" value="F:hydrolase activity"/>
    <property type="evidence" value="ECO:0007669"/>
    <property type="project" value="UniProtKB-KW"/>
</dbReference>
<dbReference type="PROSITE" id="PS51462">
    <property type="entry name" value="NUDIX"/>
    <property type="match status" value="1"/>
</dbReference>
<evidence type="ECO:0000256" key="1">
    <source>
        <dbReference type="ARBA" id="ARBA00022801"/>
    </source>
</evidence>
<dbReference type="PANTHER" id="PTHR13124:SF12">
    <property type="entry name" value="LARGE RIBOSOMAL SUBUNIT PROTEIN ML46"/>
    <property type="match status" value="1"/>
</dbReference>
<evidence type="ECO:0000313" key="3">
    <source>
        <dbReference type="EMBL" id="ORY06110.1"/>
    </source>
</evidence>
<accession>A0A1Y1Z770</accession>
<dbReference type="Gene3D" id="3.90.79.10">
    <property type="entry name" value="Nucleoside Triphosphate Pyrophosphohydrolase"/>
    <property type="match status" value="1"/>
</dbReference>
<dbReference type="AlphaFoldDB" id="A0A1Y1Z770"/>
<reference evidence="3 4" key="1">
    <citation type="submission" date="2016-07" db="EMBL/GenBank/DDBJ databases">
        <title>Pervasive Adenine N6-methylation of Active Genes in Fungi.</title>
        <authorList>
            <consortium name="DOE Joint Genome Institute"/>
            <person name="Mondo S.J."/>
            <person name="Dannebaum R.O."/>
            <person name="Kuo R.C."/>
            <person name="Labutti K."/>
            <person name="Haridas S."/>
            <person name="Kuo A."/>
            <person name="Salamov A."/>
            <person name="Ahrendt S.R."/>
            <person name="Lipzen A."/>
            <person name="Sullivan W."/>
            <person name="Andreopoulos W.B."/>
            <person name="Clum A."/>
            <person name="Lindquist E."/>
            <person name="Daum C."/>
            <person name="Ramamoorthy G.K."/>
            <person name="Gryganskyi A."/>
            <person name="Culley D."/>
            <person name="Magnuson J.K."/>
            <person name="James T.Y."/>
            <person name="O'Malley M.A."/>
            <person name="Stajich J.E."/>
            <person name="Spatafora J.W."/>
            <person name="Visel A."/>
            <person name="Grigoriev I.V."/>
        </authorList>
    </citation>
    <scope>NUCLEOTIDE SEQUENCE [LARGE SCALE GENOMIC DNA]</scope>
    <source>
        <strain evidence="3 4">CBS 931.73</strain>
    </source>
</reference>
<name>A0A1Y1Z770_9FUNG</name>
<dbReference type="GO" id="GO:0003735">
    <property type="term" value="F:structural constituent of ribosome"/>
    <property type="evidence" value="ECO:0007669"/>
    <property type="project" value="InterPro"/>
</dbReference>
<dbReference type="InterPro" id="IPR033650">
    <property type="entry name" value="Ribosomal_mL46_NUDIX"/>
</dbReference>
<gene>
    <name evidence="3" type="ORF">K493DRAFT_333305</name>
</gene>
<feature type="domain" description="Nudix hydrolase" evidence="2">
    <location>
        <begin position="39"/>
        <end position="207"/>
    </location>
</feature>
<dbReference type="Proteomes" id="UP000193498">
    <property type="component" value="Unassembled WGS sequence"/>
</dbReference>
<dbReference type="PROSITE" id="PS00893">
    <property type="entry name" value="NUDIX_BOX"/>
    <property type="match status" value="1"/>
</dbReference>
<sequence length="255" mass="29364">MFLVRSLRSKPGLPFTTNVMKLQCRWFTSQRSRDLLTPEKYRVVAAVILERKAGSLAIAKDADKSVRSVARKPDTPLYLLVKKPRPERAWQFPQGGVEIQETLLEAAKRELLEECGSGLEIEFVHDSPLGQIRYPFPELHLQKFPDAKGAEVHFMKARFISGEVKVDMDEIVDYAWLTKHEMKEYVESDYYHNVEGRKVNRAPNTVYSIYLLKGLQQLNSPCRFGCYETKDGLRFMSDETFDNMKNGTKAIQLPL</sequence>
<dbReference type="CDD" id="cd04661">
    <property type="entry name" value="NUDIX_MRP_L46"/>
    <property type="match status" value="1"/>
</dbReference>
<evidence type="ECO:0000259" key="2">
    <source>
        <dbReference type="PROSITE" id="PS51462"/>
    </source>
</evidence>
<dbReference type="GO" id="GO:0005762">
    <property type="term" value="C:mitochondrial large ribosomal subunit"/>
    <property type="evidence" value="ECO:0007669"/>
    <property type="project" value="TreeGrafter"/>
</dbReference>
<evidence type="ECO:0000313" key="4">
    <source>
        <dbReference type="Proteomes" id="UP000193498"/>
    </source>
</evidence>
<proteinExistence type="predicted"/>
<organism evidence="3 4">
    <name type="scientific">Basidiobolus meristosporus CBS 931.73</name>
    <dbReference type="NCBI Taxonomy" id="1314790"/>
    <lineage>
        <taxon>Eukaryota</taxon>
        <taxon>Fungi</taxon>
        <taxon>Fungi incertae sedis</taxon>
        <taxon>Zoopagomycota</taxon>
        <taxon>Entomophthoromycotina</taxon>
        <taxon>Basidiobolomycetes</taxon>
        <taxon>Basidiobolales</taxon>
        <taxon>Basidiobolaceae</taxon>
        <taxon>Basidiobolus</taxon>
    </lineage>
</organism>
<dbReference type="PANTHER" id="PTHR13124">
    <property type="entry name" value="39S RIBOSOMAL PROTEIN L46, MITOCHONDRIAL PRECURSOR-RELATED"/>
    <property type="match status" value="1"/>
</dbReference>
<dbReference type="SUPFAM" id="SSF55811">
    <property type="entry name" value="Nudix"/>
    <property type="match status" value="1"/>
</dbReference>
<dbReference type="STRING" id="1314790.A0A1Y1Z770"/>
<keyword evidence="1" id="KW-0378">Hydrolase</keyword>
<dbReference type="Pfam" id="PF00293">
    <property type="entry name" value="NUDIX"/>
    <property type="match status" value="1"/>
</dbReference>
<dbReference type="InterPro" id="IPR040008">
    <property type="entry name" value="Ribosomal_mL46"/>
</dbReference>
<dbReference type="EMBL" id="MCFE01000019">
    <property type="protein sequence ID" value="ORY06110.1"/>
    <property type="molecule type" value="Genomic_DNA"/>
</dbReference>